<comment type="similarity">
    <text evidence="1">Belongs to the TPPP family.</text>
</comment>
<accession>Q22LY5</accession>
<dbReference type="EMBL" id="GG662720">
    <property type="protein sequence ID" value="EAR86540.1"/>
    <property type="molecule type" value="Genomic_DNA"/>
</dbReference>
<gene>
    <name evidence="2" type="ORF">TTHERM_00040330</name>
</gene>
<dbReference type="InterPro" id="IPR008907">
    <property type="entry name" value="TPP/p25"/>
</dbReference>
<dbReference type="HOGENOM" id="CLU_091734_2_0_1"/>
<dbReference type="OrthoDB" id="548799at2759"/>
<dbReference type="SUPFAM" id="SSF47473">
    <property type="entry name" value="EF-hand"/>
    <property type="match status" value="1"/>
</dbReference>
<dbReference type="Gene3D" id="1.10.238.10">
    <property type="entry name" value="EF-hand"/>
    <property type="match status" value="1"/>
</dbReference>
<keyword evidence="3" id="KW-1185">Reference proteome</keyword>
<reference evidence="3" key="1">
    <citation type="journal article" date="2006" name="PLoS Biol.">
        <title>Macronuclear genome sequence of the ciliate Tetrahymena thermophila, a model eukaryote.</title>
        <authorList>
            <person name="Eisen J.A."/>
            <person name="Coyne R.S."/>
            <person name="Wu M."/>
            <person name="Wu D."/>
            <person name="Thiagarajan M."/>
            <person name="Wortman J.R."/>
            <person name="Badger J.H."/>
            <person name="Ren Q."/>
            <person name="Amedeo P."/>
            <person name="Jones K.M."/>
            <person name="Tallon L.J."/>
            <person name="Delcher A.L."/>
            <person name="Salzberg S.L."/>
            <person name="Silva J.C."/>
            <person name="Haas B.J."/>
            <person name="Majoros W.H."/>
            <person name="Farzad M."/>
            <person name="Carlton J.M."/>
            <person name="Smith R.K. Jr."/>
            <person name="Garg J."/>
            <person name="Pearlman R.E."/>
            <person name="Karrer K.M."/>
            <person name="Sun L."/>
            <person name="Manning G."/>
            <person name="Elde N.C."/>
            <person name="Turkewitz A.P."/>
            <person name="Asai D.J."/>
            <person name="Wilkes D.E."/>
            <person name="Wang Y."/>
            <person name="Cai H."/>
            <person name="Collins K."/>
            <person name="Stewart B.A."/>
            <person name="Lee S.R."/>
            <person name="Wilamowska K."/>
            <person name="Weinberg Z."/>
            <person name="Ruzzo W.L."/>
            <person name="Wloga D."/>
            <person name="Gaertig J."/>
            <person name="Frankel J."/>
            <person name="Tsao C.-C."/>
            <person name="Gorovsky M.A."/>
            <person name="Keeling P.J."/>
            <person name="Waller R.F."/>
            <person name="Patron N.J."/>
            <person name="Cherry J.M."/>
            <person name="Stover N.A."/>
            <person name="Krieger C.J."/>
            <person name="del Toro C."/>
            <person name="Ryder H.F."/>
            <person name="Williamson S.C."/>
            <person name="Barbeau R.A."/>
            <person name="Hamilton E.P."/>
            <person name="Orias E."/>
        </authorList>
    </citation>
    <scope>NUCLEOTIDE SEQUENCE [LARGE SCALE GENOMIC DNA]</scope>
    <source>
        <strain evidence="3">SB210</strain>
    </source>
</reference>
<name>Q22LY5_TETTS</name>
<protein>
    <recommendedName>
        <fullName evidence="4">P25-alpha family protein</fullName>
    </recommendedName>
</protein>
<dbReference type="InterPro" id="IPR011992">
    <property type="entry name" value="EF-hand-dom_pair"/>
</dbReference>
<dbReference type="InParanoid" id="Q22LY5"/>
<dbReference type="KEGG" id="tet:TTHERM_00040330"/>
<dbReference type="Proteomes" id="UP000009168">
    <property type="component" value="Unassembled WGS sequence"/>
</dbReference>
<evidence type="ECO:0000313" key="2">
    <source>
        <dbReference type="EMBL" id="EAR86540.1"/>
    </source>
</evidence>
<organism evidence="2 3">
    <name type="scientific">Tetrahymena thermophila (strain SB210)</name>
    <dbReference type="NCBI Taxonomy" id="312017"/>
    <lineage>
        <taxon>Eukaryota</taxon>
        <taxon>Sar</taxon>
        <taxon>Alveolata</taxon>
        <taxon>Ciliophora</taxon>
        <taxon>Intramacronucleata</taxon>
        <taxon>Oligohymenophorea</taxon>
        <taxon>Hymenostomatida</taxon>
        <taxon>Tetrahymenina</taxon>
        <taxon>Tetrahymenidae</taxon>
        <taxon>Tetrahymena</taxon>
    </lineage>
</organism>
<evidence type="ECO:0000256" key="1">
    <source>
        <dbReference type="ARBA" id="ARBA00010994"/>
    </source>
</evidence>
<evidence type="ECO:0008006" key="4">
    <source>
        <dbReference type="Google" id="ProtNLM"/>
    </source>
</evidence>
<sequence>MSLAAAFKKFTNEKSSMDVKIYLSVLKESGVLNYKVQADLAENFFNTIKNNPNLRGISYPQFEQCLSQIALKNAQTKQLVEGMVLEYSKKLGAKKSDPNRFFYDKSTYTGVHNNGGPSTIDNNGISHLSQLCDRSGANVRGVKF</sequence>
<dbReference type="RefSeq" id="XP_977235.1">
    <property type="nucleotide sequence ID" value="XM_972142.1"/>
</dbReference>
<dbReference type="Pfam" id="PF05517">
    <property type="entry name" value="p25-alpha"/>
    <property type="match status" value="1"/>
</dbReference>
<dbReference type="AlphaFoldDB" id="Q22LY5"/>
<dbReference type="GO" id="GO:0015631">
    <property type="term" value="F:tubulin binding"/>
    <property type="evidence" value="ECO:0007669"/>
    <property type="project" value="InterPro"/>
</dbReference>
<dbReference type="GeneID" id="7841445"/>
<proteinExistence type="inferred from homology"/>
<evidence type="ECO:0000313" key="3">
    <source>
        <dbReference type="Proteomes" id="UP000009168"/>
    </source>
</evidence>
<dbReference type="GO" id="GO:0046785">
    <property type="term" value="P:microtubule polymerization"/>
    <property type="evidence" value="ECO:0007669"/>
    <property type="project" value="InterPro"/>
</dbReference>